<dbReference type="KEGG" id="rox:BV494_24940"/>
<evidence type="ECO:0000313" key="2">
    <source>
        <dbReference type="Proteomes" id="UP000239197"/>
    </source>
</evidence>
<protein>
    <submittedName>
        <fullName evidence="1">Uncharacterized protein</fullName>
    </submittedName>
</protein>
<keyword evidence="1" id="KW-0614">Plasmid</keyword>
<dbReference type="EMBL" id="CP019064">
    <property type="protein sequence ID" value="AVF38131.1"/>
    <property type="molecule type" value="Genomic_DNA"/>
</dbReference>
<dbReference type="AlphaFoldDB" id="A0A2L1UZ16"/>
<evidence type="ECO:0000313" key="1">
    <source>
        <dbReference type="EMBL" id="AVF38131.1"/>
    </source>
</evidence>
<keyword evidence="2" id="KW-1185">Reference proteome</keyword>
<geneLocation type="plasmid" evidence="1 2">
    <name>unnamed2</name>
</geneLocation>
<dbReference type="Proteomes" id="UP000239197">
    <property type="component" value="Plasmid unnamed2"/>
</dbReference>
<proteinExistence type="predicted"/>
<gene>
    <name evidence="1" type="ORF">BV494_24940</name>
</gene>
<accession>A0A2L1UZ16</accession>
<dbReference type="OrthoDB" id="6629441at2"/>
<dbReference type="RefSeq" id="WP_104925454.1">
    <property type="nucleotide sequence ID" value="NZ_CP019064.1"/>
</dbReference>
<name>A0A2L1UZ16_9GAMM</name>
<organism evidence="1 2">
    <name type="scientific">Rahnella sikkimica</name>
    <dbReference type="NCBI Taxonomy" id="1805933"/>
    <lineage>
        <taxon>Bacteria</taxon>
        <taxon>Pseudomonadati</taxon>
        <taxon>Pseudomonadota</taxon>
        <taxon>Gammaproteobacteria</taxon>
        <taxon>Enterobacterales</taxon>
        <taxon>Yersiniaceae</taxon>
        <taxon>Rahnella</taxon>
    </lineage>
</organism>
<dbReference type="Gene3D" id="3.10.450.40">
    <property type="match status" value="1"/>
</dbReference>
<sequence>MGGSVKVKIGGREFASKKGAVSYYMDLREAVKETGPLKDGEFFEELQDLYLRYCEATKFALNGRVIYGFGVDYEPRQSGQTWASHLCYWVHFSPKQKLSFSVREAVDAIVKAEAGDKL</sequence>
<reference evidence="2" key="1">
    <citation type="submission" date="2017-01" db="EMBL/GenBank/DDBJ databases">
        <title>Genome sequence of Rouxiella sp. ERMR1:05.</title>
        <authorList>
            <person name="Kumar R."/>
            <person name="Singh D."/>
            <person name="Kumar S."/>
        </authorList>
    </citation>
    <scope>NUCLEOTIDE SEQUENCE [LARGE SCALE GENOMIC DNA]</scope>
    <source>
        <strain evidence="2">ERMR1:05</strain>
        <plasmid evidence="2">unnamed2</plasmid>
    </source>
</reference>